<sequence>MKKINNYVLRRCAIFLIVISFVLYGLIPIIPFTALTLPQKAIVIPSLVLVGEITWWIGVAIVGKEFIVKIKSYFCNKFCNKKGTNLKGA</sequence>
<dbReference type="NCBIfam" id="NF033684">
    <property type="entry name" value="suffix_2_RND"/>
    <property type="match status" value="1"/>
</dbReference>
<dbReference type="InterPro" id="IPR047961">
    <property type="entry name" value="Transp_suffix-like"/>
</dbReference>
<evidence type="ECO:0008006" key="4">
    <source>
        <dbReference type="Google" id="ProtNLM"/>
    </source>
</evidence>
<dbReference type="AlphaFoldDB" id="U2N0R2"/>
<keyword evidence="3" id="KW-1185">Reference proteome</keyword>
<name>U2N0R2_9CLOT</name>
<keyword evidence="1" id="KW-0812">Transmembrane</keyword>
<dbReference type="EMBL" id="APJA01000022">
    <property type="protein sequence ID" value="ERK29072.1"/>
    <property type="molecule type" value="Genomic_DNA"/>
</dbReference>
<organism evidence="2 3">
    <name type="scientific">Clostridium intestinale URNW</name>
    <dbReference type="NCBI Taxonomy" id="1294142"/>
    <lineage>
        <taxon>Bacteria</taxon>
        <taxon>Bacillati</taxon>
        <taxon>Bacillota</taxon>
        <taxon>Clostridia</taxon>
        <taxon>Eubacteriales</taxon>
        <taxon>Clostridiaceae</taxon>
        <taxon>Clostridium</taxon>
    </lineage>
</organism>
<dbReference type="HOGENOM" id="CLU_182014_1_0_9"/>
<feature type="transmembrane region" description="Helical" evidence="1">
    <location>
        <begin position="41"/>
        <end position="62"/>
    </location>
</feature>
<evidence type="ECO:0000313" key="3">
    <source>
        <dbReference type="Proteomes" id="UP000016721"/>
    </source>
</evidence>
<dbReference type="STRING" id="1294142.CINTURNW_3497"/>
<gene>
    <name evidence="2" type="ORF">CINTURNW_3497</name>
</gene>
<feature type="transmembrane region" description="Helical" evidence="1">
    <location>
        <begin position="12"/>
        <end position="35"/>
    </location>
</feature>
<evidence type="ECO:0000313" key="2">
    <source>
        <dbReference type="EMBL" id="ERK29072.1"/>
    </source>
</evidence>
<keyword evidence="1" id="KW-1133">Transmembrane helix</keyword>
<accession>U2N0R2</accession>
<keyword evidence="1" id="KW-0472">Membrane</keyword>
<proteinExistence type="predicted"/>
<dbReference type="OrthoDB" id="1122717at2"/>
<dbReference type="RefSeq" id="WP_021803446.1">
    <property type="nucleotide sequence ID" value="NZ_KI273145.1"/>
</dbReference>
<comment type="caution">
    <text evidence="2">The sequence shown here is derived from an EMBL/GenBank/DDBJ whole genome shotgun (WGS) entry which is preliminary data.</text>
</comment>
<evidence type="ECO:0000256" key="1">
    <source>
        <dbReference type="SAM" id="Phobius"/>
    </source>
</evidence>
<dbReference type="PATRIC" id="fig|1294142.3.peg.3646"/>
<protein>
    <recommendedName>
        <fullName evidence="4">Transporter suffix domain-containing protein</fullName>
    </recommendedName>
</protein>
<dbReference type="Proteomes" id="UP000016721">
    <property type="component" value="Unassembled WGS sequence"/>
</dbReference>
<reference evidence="2 3" key="1">
    <citation type="journal article" date="2013" name="Genome Announc.">
        <title>Draft Genome Sequence of the Hydrogen- and Ethanol-Producing Bacterium Clostridium intestinale Strain URNW.</title>
        <authorList>
            <person name="Lal S."/>
            <person name="Ramachandran U."/>
            <person name="Zhang X."/>
            <person name="Sparling R."/>
            <person name="Levin D.B."/>
        </authorList>
    </citation>
    <scope>NUCLEOTIDE SEQUENCE [LARGE SCALE GENOMIC DNA]</scope>
    <source>
        <strain evidence="2 3">URNW</strain>
    </source>
</reference>